<dbReference type="EMBL" id="BAHD01000032">
    <property type="protein sequence ID" value="GAB96166.1"/>
    <property type="molecule type" value="Genomic_DNA"/>
</dbReference>
<gene>
    <name evidence="3" type="ORF">KILIM_032_00520</name>
</gene>
<feature type="region of interest" description="Disordered" evidence="1">
    <location>
        <begin position="41"/>
        <end position="134"/>
    </location>
</feature>
<accession>K6WQQ2</accession>
<feature type="transmembrane region" description="Helical" evidence="2">
    <location>
        <begin position="174"/>
        <end position="192"/>
    </location>
</feature>
<keyword evidence="4" id="KW-1185">Reference proteome</keyword>
<protein>
    <recommendedName>
        <fullName evidence="5">Zinc-ribbon domain-containing protein</fullName>
    </recommendedName>
</protein>
<feature type="transmembrane region" description="Helical" evidence="2">
    <location>
        <begin position="292"/>
        <end position="315"/>
    </location>
</feature>
<feature type="transmembrane region" description="Helical" evidence="2">
    <location>
        <begin position="259"/>
        <end position="280"/>
    </location>
</feature>
<keyword evidence="2" id="KW-0812">Transmembrane</keyword>
<feature type="transmembrane region" description="Helical" evidence="2">
    <location>
        <begin position="552"/>
        <end position="579"/>
    </location>
</feature>
<evidence type="ECO:0000256" key="1">
    <source>
        <dbReference type="SAM" id="MobiDB-lite"/>
    </source>
</evidence>
<feature type="transmembrane region" description="Helical" evidence="2">
    <location>
        <begin position="369"/>
        <end position="390"/>
    </location>
</feature>
<evidence type="ECO:0008006" key="5">
    <source>
        <dbReference type="Google" id="ProtNLM"/>
    </source>
</evidence>
<dbReference type="Proteomes" id="UP000008366">
    <property type="component" value="Unassembled WGS sequence"/>
</dbReference>
<dbReference type="RefSeq" id="WP_006592698.1">
    <property type="nucleotide sequence ID" value="NZ_BAHD01000032.1"/>
</dbReference>
<keyword evidence="2" id="KW-0472">Membrane</keyword>
<feature type="compositionally biased region" description="Low complexity" evidence="1">
    <location>
        <begin position="41"/>
        <end position="78"/>
    </location>
</feature>
<organism evidence="3 4">
    <name type="scientific">Kineosphaera limosa NBRC 100340</name>
    <dbReference type="NCBI Taxonomy" id="1184609"/>
    <lineage>
        <taxon>Bacteria</taxon>
        <taxon>Bacillati</taxon>
        <taxon>Actinomycetota</taxon>
        <taxon>Actinomycetes</taxon>
        <taxon>Micrococcales</taxon>
        <taxon>Dermatophilaceae</taxon>
        <taxon>Kineosphaera</taxon>
    </lineage>
</organism>
<feature type="transmembrane region" description="Helical" evidence="2">
    <location>
        <begin position="426"/>
        <end position="449"/>
    </location>
</feature>
<feature type="transmembrane region" description="Helical" evidence="2">
    <location>
        <begin position="204"/>
        <end position="223"/>
    </location>
</feature>
<feature type="transmembrane region" description="Helical" evidence="2">
    <location>
        <begin position="502"/>
        <end position="521"/>
    </location>
</feature>
<reference evidence="3 4" key="1">
    <citation type="submission" date="2012-08" db="EMBL/GenBank/DDBJ databases">
        <title>Whole genome shotgun sequence of Kineosphaera limosa NBRC 100340.</title>
        <authorList>
            <person name="Yoshida I."/>
            <person name="Isaki S."/>
            <person name="Hosoyama A."/>
            <person name="Tsuchikane K."/>
            <person name="Katsumata H."/>
            <person name="Ando Y."/>
            <person name="Ohji S."/>
            <person name="Hamada M."/>
            <person name="Tamura T."/>
            <person name="Yamazoe A."/>
            <person name="Yamazaki S."/>
            <person name="Fujita N."/>
        </authorList>
    </citation>
    <scope>NUCLEOTIDE SEQUENCE [LARGE SCALE GENOMIC DNA]</scope>
    <source>
        <strain evidence="3 4">NBRC 100340</strain>
    </source>
</reference>
<comment type="caution">
    <text evidence="3">The sequence shown here is derived from an EMBL/GenBank/DDBJ whole genome shotgun (WGS) entry which is preliminary data.</text>
</comment>
<feature type="transmembrane region" description="Helical" evidence="2">
    <location>
        <begin position="327"/>
        <end position="348"/>
    </location>
</feature>
<dbReference type="AlphaFoldDB" id="K6WQQ2"/>
<evidence type="ECO:0000256" key="2">
    <source>
        <dbReference type="SAM" id="Phobius"/>
    </source>
</evidence>
<dbReference type="eggNOG" id="ENOG5031QSU">
    <property type="taxonomic scope" value="Bacteria"/>
</dbReference>
<evidence type="ECO:0000313" key="4">
    <source>
        <dbReference type="Proteomes" id="UP000008366"/>
    </source>
</evidence>
<keyword evidence="2" id="KW-1133">Transmembrane helix</keyword>
<proteinExistence type="predicted"/>
<feature type="transmembrane region" description="Helical" evidence="2">
    <location>
        <begin position="469"/>
        <end position="490"/>
    </location>
</feature>
<dbReference type="STRING" id="1184609.KILIM_032_00520"/>
<feature type="transmembrane region" description="Helical" evidence="2">
    <location>
        <begin position="402"/>
        <end position="421"/>
    </location>
</feature>
<evidence type="ECO:0000313" key="3">
    <source>
        <dbReference type="EMBL" id="GAB96166.1"/>
    </source>
</evidence>
<name>K6WQQ2_9MICO</name>
<dbReference type="OrthoDB" id="10021208at2"/>
<sequence>MSSCTACGQALRSEARFCTSCGQAVVAQPLVATANAQANAAEQATHSSTREPALTAAPEASAAQTQRPPVAARPSAPATSNGAGSTAGIAEVANGTGEVSHGAAAPSENGATPAHPVPPATPENRYPTPGSTAPRQYDAAAISAAAAQAREQFGATVQRVPLPQEQITRAIRDGVLVAGGAWVLFALLVGLVDVFSEGNAAPMMWLRASALVLAGTVGSAVTISGSISGTVGDDLLSLFSLAGASSLGFDSAASMSMSFMPLGLTVILMVVVFFVARKAASSSQTADVRSRIIRALIMGAAFAVTATVLTMALQFHEGAMTLGASPVSVFLRALLLISLGAFVGLGAAGSRIASLPQAWANDARTGAEVVVGFFVVAALATLIPVVYALTQANGNSGLPIRFSILEGISTAAALSVLLLAYLPTLFVLLGGVIMGVTVTVDVVGTGVAASADNVQRQRWGILEGGVPGVILLGMLVGGLIVAVVVGVRATLRRPVEANQLRLWQPAVIAGGLWLVLTWLTAISMKVDGSVEGSASFSGLGSLLGGTSAGGSAGFVGTIGLSLAGVALAGAVWTLIAVGAGRTITLSVGRALPRVLAVLGGRGMHESWQVAVADSMMRRAQQPPKRLSGVAEGLRSGTIAPPTTPVI</sequence>